<gene>
    <name evidence="2" type="ORF">FLO80_05795</name>
</gene>
<dbReference type="InterPro" id="IPR017926">
    <property type="entry name" value="GATASE"/>
</dbReference>
<dbReference type="InterPro" id="IPR029062">
    <property type="entry name" value="Class_I_gatase-like"/>
</dbReference>
<dbReference type="Pfam" id="PF00117">
    <property type="entry name" value="GATase"/>
    <property type="match status" value="1"/>
</dbReference>
<protein>
    <submittedName>
        <fullName evidence="2">Type 1 glutamine amidotransferase</fullName>
    </submittedName>
</protein>
<dbReference type="PANTHER" id="PTHR42695:SF5">
    <property type="entry name" value="GLUTAMINE AMIDOTRANSFERASE YLR126C-RELATED"/>
    <property type="match status" value="1"/>
</dbReference>
<accession>A0A5A9ZK08</accession>
<keyword evidence="3" id="KW-1185">Reference proteome</keyword>
<name>A0A5A9ZK08_9RHOB</name>
<comment type="caution">
    <text evidence="2">The sequence shown here is derived from an EMBL/GenBank/DDBJ whole genome shotgun (WGS) entry which is preliminary data.</text>
</comment>
<feature type="domain" description="Glutamine amidotransferase" evidence="1">
    <location>
        <begin position="77"/>
        <end position="177"/>
    </location>
</feature>
<evidence type="ECO:0000313" key="3">
    <source>
        <dbReference type="Proteomes" id="UP000325291"/>
    </source>
</evidence>
<dbReference type="SUPFAM" id="SSF52317">
    <property type="entry name" value="Class I glutamine amidotransferase-like"/>
    <property type="match status" value="1"/>
</dbReference>
<keyword evidence="2" id="KW-0315">Glutamine amidotransferase</keyword>
<dbReference type="InterPro" id="IPR044992">
    <property type="entry name" value="ChyE-like"/>
</dbReference>
<dbReference type="GO" id="GO:0016740">
    <property type="term" value="F:transferase activity"/>
    <property type="evidence" value="ECO:0007669"/>
    <property type="project" value="UniProtKB-KW"/>
</dbReference>
<organism evidence="2 3">
    <name type="scientific">Aquicoccus porphyridii</name>
    <dbReference type="NCBI Taxonomy" id="1852029"/>
    <lineage>
        <taxon>Bacteria</taxon>
        <taxon>Pseudomonadati</taxon>
        <taxon>Pseudomonadota</taxon>
        <taxon>Alphaproteobacteria</taxon>
        <taxon>Rhodobacterales</taxon>
        <taxon>Paracoccaceae</taxon>
        <taxon>Aquicoccus</taxon>
    </lineage>
</organism>
<proteinExistence type="predicted"/>
<dbReference type="AlphaFoldDB" id="A0A5A9ZK08"/>
<evidence type="ECO:0000313" key="2">
    <source>
        <dbReference type="EMBL" id="KAA0917551.1"/>
    </source>
</evidence>
<dbReference type="RefSeq" id="WP_111362633.1">
    <property type="nucleotide sequence ID" value="NZ_VINQ01000003.1"/>
</dbReference>
<sequence>MKIGILQTGHAPDMVLGELGDYDTMFQRLLDGQGFEFITYSVVDGKFPDGPEAADAWLITGSKHGAYEDHDWIPPLETLIRAIRDADQPLVGVCFGHQIIAQALGGKVEKYQGGWSIGQQEYSIENKPMRLNAWHQDQVVELPPDAKLIGSSDFCANAALMIGENILTIQPHPEFTAAMIDALLRYRAPGVVPPDLIDAATATLDHPDDSAVFAEMMVKHLNRKEK</sequence>
<keyword evidence="2" id="KW-0808">Transferase</keyword>
<dbReference type="PROSITE" id="PS51273">
    <property type="entry name" value="GATASE_TYPE_1"/>
    <property type="match status" value="1"/>
</dbReference>
<reference evidence="2 3" key="1">
    <citation type="submission" date="2019-07" db="EMBL/GenBank/DDBJ databases">
        <title>Aquicoccus porphyridii gen. nov., sp. nov., isolated from a small marine red alga, Porphyridium marinum.</title>
        <authorList>
            <person name="Liu L."/>
        </authorList>
    </citation>
    <scope>NUCLEOTIDE SEQUENCE [LARGE SCALE GENOMIC DNA]</scope>
    <source>
        <strain evidence="2 3">L1 8-17</strain>
    </source>
</reference>
<dbReference type="Gene3D" id="3.40.50.880">
    <property type="match status" value="1"/>
</dbReference>
<evidence type="ECO:0000259" key="1">
    <source>
        <dbReference type="Pfam" id="PF00117"/>
    </source>
</evidence>
<dbReference type="Proteomes" id="UP000325291">
    <property type="component" value="Unassembled WGS sequence"/>
</dbReference>
<dbReference type="CDD" id="cd01741">
    <property type="entry name" value="GATase1_1"/>
    <property type="match status" value="1"/>
</dbReference>
<dbReference type="PANTHER" id="PTHR42695">
    <property type="entry name" value="GLUTAMINE AMIDOTRANSFERASE YLR126C-RELATED"/>
    <property type="match status" value="1"/>
</dbReference>
<dbReference type="EMBL" id="VINQ01000003">
    <property type="protein sequence ID" value="KAA0917551.1"/>
    <property type="molecule type" value="Genomic_DNA"/>
</dbReference>
<dbReference type="GO" id="GO:0005829">
    <property type="term" value="C:cytosol"/>
    <property type="evidence" value="ECO:0007669"/>
    <property type="project" value="TreeGrafter"/>
</dbReference>